<evidence type="ECO:0000313" key="3">
    <source>
        <dbReference type="EMBL" id="TDK62744.1"/>
    </source>
</evidence>
<dbReference type="InterPro" id="IPR050263">
    <property type="entry name" value="Bact_Fimbrial_Adh_Pro"/>
</dbReference>
<feature type="signal peptide" evidence="1">
    <location>
        <begin position="1"/>
        <end position="17"/>
    </location>
</feature>
<accession>A0A4R5VVH1</accession>
<evidence type="ECO:0000313" key="4">
    <source>
        <dbReference type="Proteomes" id="UP000294829"/>
    </source>
</evidence>
<evidence type="ECO:0000256" key="1">
    <source>
        <dbReference type="SAM" id="SignalP"/>
    </source>
</evidence>
<dbReference type="PANTHER" id="PTHR33420:SF10">
    <property type="entry name" value="FIMBRIAE MAJOR SUBUNIT"/>
    <property type="match status" value="1"/>
</dbReference>
<dbReference type="Gene3D" id="2.60.40.1090">
    <property type="entry name" value="Fimbrial-type adhesion domain"/>
    <property type="match status" value="1"/>
</dbReference>
<gene>
    <name evidence="3" type="ORF">E2I14_15680</name>
</gene>
<feature type="chain" id="PRO_5021013620" evidence="1">
    <location>
        <begin position="18"/>
        <end position="171"/>
    </location>
</feature>
<keyword evidence="1" id="KW-0732">Signal</keyword>
<dbReference type="AlphaFoldDB" id="A0A4R5VVH1"/>
<dbReference type="InterPro" id="IPR000259">
    <property type="entry name" value="Adhesion_dom_fimbrial"/>
</dbReference>
<dbReference type="PANTHER" id="PTHR33420">
    <property type="entry name" value="FIMBRIAL SUBUNIT ELFA-RELATED"/>
    <property type="match status" value="1"/>
</dbReference>
<dbReference type="Pfam" id="PF00419">
    <property type="entry name" value="Fimbrial"/>
    <property type="match status" value="1"/>
</dbReference>
<dbReference type="SUPFAM" id="SSF49401">
    <property type="entry name" value="Bacterial adhesins"/>
    <property type="match status" value="1"/>
</dbReference>
<protein>
    <submittedName>
        <fullName evidence="3">Type 1 fimbrial protein</fullName>
    </submittedName>
</protein>
<dbReference type="RefSeq" id="WP_133330249.1">
    <property type="nucleotide sequence ID" value="NZ_SMYL01000010.1"/>
</dbReference>
<reference evidence="3 4" key="1">
    <citation type="submission" date="2019-03" db="EMBL/GenBank/DDBJ databases">
        <title>Sapientia aquatica gen. nov., sp. nov., isolated from a crater lake.</title>
        <authorList>
            <person name="Felfoldi T."/>
            <person name="Szabo A."/>
            <person name="Toth E."/>
            <person name="Schumann P."/>
            <person name="Keki Z."/>
            <person name="Marialigeti K."/>
            <person name="Mathe I."/>
        </authorList>
    </citation>
    <scope>NUCLEOTIDE SEQUENCE [LARGE SCALE GENOMIC DNA]</scope>
    <source>
        <strain evidence="3 4">SA-152</strain>
    </source>
</reference>
<dbReference type="InterPro" id="IPR036937">
    <property type="entry name" value="Adhesion_dom_fimbrial_sf"/>
</dbReference>
<dbReference type="Proteomes" id="UP000294829">
    <property type="component" value="Unassembled WGS sequence"/>
</dbReference>
<dbReference type="InterPro" id="IPR008966">
    <property type="entry name" value="Adhesion_dom_sf"/>
</dbReference>
<name>A0A4R5VVH1_9BURK</name>
<proteinExistence type="predicted"/>
<comment type="caution">
    <text evidence="3">The sequence shown here is derived from an EMBL/GenBank/DDBJ whole genome shotgun (WGS) entry which is preliminary data.</text>
</comment>
<feature type="domain" description="Fimbrial-type adhesion" evidence="2">
    <location>
        <begin position="25"/>
        <end position="171"/>
    </location>
</feature>
<sequence>MKYSALLIALAPAFAFAQSASPILNFEGEITNLTCNVAVNGNTSSPQIALNPAKVADLATPGATAIPTPFTMTLSGCDNSSTANIKLVPTAITASGNLKNLLTTGQANNVNMQLYNNGGTLALTSAAGVNVPVVIANGTATSQFGVRYVAEGGSAGEGLVKSSVQYAISYQ</sequence>
<dbReference type="GO" id="GO:0043709">
    <property type="term" value="P:cell adhesion involved in single-species biofilm formation"/>
    <property type="evidence" value="ECO:0007669"/>
    <property type="project" value="TreeGrafter"/>
</dbReference>
<dbReference type="GO" id="GO:0009289">
    <property type="term" value="C:pilus"/>
    <property type="evidence" value="ECO:0007669"/>
    <property type="project" value="InterPro"/>
</dbReference>
<dbReference type="EMBL" id="SMYL01000010">
    <property type="protein sequence ID" value="TDK62744.1"/>
    <property type="molecule type" value="Genomic_DNA"/>
</dbReference>
<keyword evidence="4" id="KW-1185">Reference proteome</keyword>
<dbReference type="OrthoDB" id="8656135at2"/>
<evidence type="ECO:0000259" key="2">
    <source>
        <dbReference type="Pfam" id="PF00419"/>
    </source>
</evidence>
<organism evidence="3 4">
    <name type="scientific">Sapientia aquatica</name>
    <dbReference type="NCBI Taxonomy" id="1549640"/>
    <lineage>
        <taxon>Bacteria</taxon>
        <taxon>Pseudomonadati</taxon>
        <taxon>Pseudomonadota</taxon>
        <taxon>Betaproteobacteria</taxon>
        <taxon>Burkholderiales</taxon>
        <taxon>Oxalobacteraceae</taxon>
        <taxon>Sapientia</taxon>
    </lineage>
</organism>